<dbReference type="Proteomes" id="UP000003835">
    <property type="component" value="Unassembled WGS sequence"/>
</dbReference>
<accession>B4VJI2</accession>
<protein>
    <recommendedName>
        <fullName evidence="1">RRXRR domain-containing protein</fullName>
    </recommendedName>
</protein>
<dbReference type="EMBL" id="DS989842">
    <property type="protein sequence ID" value="EDX77896.1"/>
    <property type="molecule type" value="Genomic_DNA"/>
</dbReference>
<organism evidence="2 3">
    <name type="scientific">Coleofasciculus chthonoplastes PCC 7420</name>
    <dbReference type="NCBI Taxonomy" id="118168"/>
    <lineage>
        <taxon>Bacteria</taxon>
        <taxon>Bacillati</taxon>
        <taxon>Cyanobacteriota</taxon>
        <taxon>Cyanophyceae</taxon>
        <taxon>Coleofasciculales</taxon>
        <taxon>Coleofasciculaceae</taxon>
        <taxon>Coleofasciculus</taxon>
    </lineage>
</organism>
<gene>
    <name evidence="2" type="ORF">MC7420_7634</name>
</gene>
<evidence type="ECO:0000313" key="3">
    <source>
        <dbReference type="Proteomes" id="UP000003835"/>
    </source>
</evidence>
<dbReference type="AlphaFoldDB" id="B4VJI2"/>
<reference evidence="2 3" key="1">
    <citation type="submission" date="2008-07" db="EMBL/GenBank/DDBJ databases">
        <authorList>
            <person name="Tandeau de Marsac N."/>
            <person name="Ferriera S."/>
            <person name="Johnson J."/>
            <person name="Kravitz S."/>
            <person name="Beeson K."/>
            <person name="Sutton G."/>
            <person name="Rogers Y.-H."/>
            <person name="Friedman R."/>
            <person name="Frazier M."/>
            <person name="Venter J.C."/>
        </authorList>
    </citation>
    <scope>NUCLEOTIDE SEQUENCE [LARGE SCALE GENOMIC DNA]</scope>
    <source>
        <strain evidence="2 3">PCC 7420</strain>
    </source>
</reference>
<dbReference type="eggNOG" id="COG1403">
    <property type="taxonomic scope" value="Bacteria"/>
</dbReference>
<dbReference type="STRING" id="118168.MC7420_7634"/>
<name>B4VJI2_9CYAN</name>
<evidence type="ECO:0000313" key="2">
    <source>
        <dbReference type="EMBL" id="EDX77896.1"/>
    </source>
</evidence>
<dbReference type="HOGENOM" id="CLU_046248_1_0_3"/>
<feature type="domain" description="RRXRR" evidence="1">
    <location>
        <begin position="36"/>
        <end position="208"/>
    </location>
</feature>
<evidence type="ECO:0000259" key="1">
    <source>
        <dbReference type="Pfam" id="PF14239"/>
    </source>
</evidence>
<proteinExistence type="predicted"/>
<keyword evidence="3" id="KW-1185">Reference proteome</keyword>
<dbReference type="InterPro" id="IPR025938">
    <property type="entry name" value="RRXRR_dom"/>
</dbReference>
<sequence>MLVETRHGASVQDILTEMAVRDSHTFTRRFITMLRVPVLSKSGKPLMPTKPSRARRWLKKGKAKIAHNDLECFAIQLTFETEENTQPIAVGIDPGKHYSGIGVQSGSVTLWMGHLVLPFKTVKERMELRRVMRRARRGRRINRKLPYDQRCHRQARFDNRRQGKLPPSIRANRQLELRVVNELFQLFPISAIHYELVMADVDRTSGRKSAKSGVGFSPVMVGQKQMLNWLRELAPVTTHQGWQRDGNGTSQLRQWLGLAKDKKDKSSQTPATHAVDGVTLAAFEFTQWREWHLTQAKHGGWVGDVHVTPAPFAVIRRPPISRRQLHLCVPSKGGVRRKYGGTVTRHGIRKGDQVIAEKAGKTYIGWCSGDTKAQVSVSDKNWKRLGQFTAKKVQLLQRSTGLIVRIERSRNVVPSPGLSNLPLLKGLI</sequence>
<dbReference type="Pfam" id="PF14239">
    <property type="entry name" value="RRXRR"/>
    <property type="match status" value="1"/>
</dbReference>